<accession>A0A133UT45</accession>
<dbReference type="CDD" id="cd03215">
    <property type="entry name" value="ABC_Carb_Monos_II"/>
    <property type="match status" value="1"/>
</dbReference>
<evidence type="ECO:0000313" key="4">
    <source>
        <dbReference type="EMBL" id="KXA97310.1"/>
    </source>
</evidence>
<evidence type="ECO:0000256" key="2">
    <source>
        <dbReference type="ARBA" id="ARBA00022840"/>
    </source>
</evidence>
<keyword evidence="5" id="KW-1185">Reference proteome</keyword>
<dbReference type="Pfam" id="PF00005">
    <property type="entry name" value="ABC_tran"/>
    <property type="match status" value="2"/>
</dbReference>
<dbReference type="CDD" id="cd03216">
    <property type="entry name" value="ABC_Carb_Monos_I"/>
    <property type="match status" value="1"/>
</dbReference>
<dbReference type="SMART" id="SM00382">
    <property type="entry name" value="AAA"/>
    <property type="match status" value="2"/>
</dbReference>
<feature type="domain" description="ABC transporter" evidence="3">
    <location>
        <begin position="259"/>
        <end position="498"/>
    </location>
</feature>
<dbReference type="PANTHER" id="PTHR43790:SF4">
    <property type="entry name" value="GUANOSINE IMPORT ATP-BINDING PROTEIN NUPO"/>
    <property type="match status" value="1"/>
</dbReference>
<dbReference type="InterPro" id="IPR027417">
    <property type="entry name" value="P-loop_NTPase"/>
</dbReference>
<keyword evidence="1" id="KW-0547">Nucleotide-binding</keyword>
<evidence type="ECO:0000256" key="1">
    <source>
        <dbReference type="ARBA" id="ARBA00022741"/>
    </source>
</evidence>
<dbReference type="SUPFAM" id="SSF52540">
    <property type="entry name" value="P-loop containing nucleoside triphosphate hydrolases"/>
    <property type="match status" value="2"/>
</dbReference>
<proteinExistence type="predicted"/>
<dbReference type="PROSITE" id="PS00211">
    <property type="entry name" value="ABC_TRANSPORTER_1"/>
    <property type="match status" value="1"/>
</dbReference>
<sequence length="501" mass="55793">MIRLNKKILEIKGLTKRFPNVLAVNNIDLDLRKGEIQTLLGENGAGKTTLVKCVYGLQRPESGEIFIKGEKIKISSPRDAISHGIGLVQQEFSLIPNLTVLQNVILNASDDLVIDFNKEKEKLKKLSQKYKLKVDPERNVEDLSVGEQQRTEILRTLARDVEILILDEPTALLTLGEVDALLDSIKNISSKGKSIIFITHKLDEALEISDRISVLRNGEKVGTFKVEEVNRKKLAKLMVGRGVMFDIEGRKKEIGEPVLKVDKLSVKGRTERSSLHEVSFEVRKGEIYGILGVSGNGQTELFEALTGLREIQTGDFYVNEKNLKDKDPAEIIDSGVAAIPEDREKVGIALEESVSDNLILKRQDDTEFRGNLFLKKGNIRDYCSGLISSFDIRTPDMDQPCRSLSGGNIQRVIVGREFSLNHELIIAHNPTRGLDVSLQEELRKKLIKEANNGKAVLLISNDIKEVIMMTDRFGVISDGAISEEIMPEEATAEKIGSLMGE</sequence>
<organism evidence="4 5">
    <name type="scientific">candidate division MSBL1 archaeon SCGC-AAA259I09</name>
    <dbReference type="NCBI Taxonomy" id="1698267"/>
    <lineage>
        <taxon>Archaea</taxon>
        <taxon>Methanobacteriati</taxon>
        <taxon>Methanobacteriota</taxon>
        <taxon>candidate division MSBL1</taxon>
    </lineage>
</organism>
<comment type="caution">
    <text evidence="4">The sequence shown here is derived from an EMBL/GenBank/DDBJ whole genome shotgun (WGS) entry which is preliminary data.</text>
</comment>
<evidence type="ECO:0000259" key="3">
    <source>
        <dbReference type="PROSITE" id="PS50893"/>
    </source>
</evidence>
<protein>
    <recommendedName>
        <fullName evidence="3">ABC transporter domain-containing protein</fullName>
    </recommendedName>
</protein>
<dbReference type="PANTHER" id="PTHR43790">
    <property type="entry name" value="CARBOHYDRATE TRANSPORT ATP-BINDING PROTEIN MG119-RELATED"/>
    <property type="match status" value="1"/>
</dbReference>
<dbReference type="Gene3D" id="3.40.50.300">
    <property type="entry name" value="P-loop containing nucleotide triphosphate hydrolases"/>
    <property type="match status" value="2"/>
</dbReference>
<evidence type="ECO:0000313" key="5">
    <source>
        <dbReference type="Proteomes" id="UP000070463"/>
    </source>
</evidence>
<dbReference type="InterPro" id="IPR003439">
    <property type="entry name" value="ABC_transporter-like_ATP-bd"/>
</dbReference>
<dbReference type="PROSITE" id="PS50893">
    <property type="entry name" value="ABC_TRANSPORTER_2"/>
    <property type="match status" value="2"/>
</dbReference>
<name>A0A133UT45_9EURY</name>
<dbReference type="Proteomes" id="UP000070463">
    <property type="component" value="Unassembled WGS sequence"/>
</dbReference>
<dbReference type="GO" id="GO:0016887">
    <property type="term" value="F:ATP hydrolysis activity"/>
    <property type="evidence" value="ECO:0007669"/>
    <property type="project" value="InterPro"/>
</dbReference>
<dbReference type="AlphaFoldDB" id="A0A133UT45"/>
<reference evidence="4 5" key="1">
    <citation type="journal article" date="2016" name="Sci. Rep.">
        <title>Metabolic traits of an uncultured archaeal lineage -MSBL1- from brine pools of the Red Sea.</title>
        <authorList>
            <person name="Mwirichia R."/>
            <person name="Alam I."/>
            <person name="Rashid M."/>
            <person name="Vinu M."/>
            <person name="Ba-Alawi W."/>
            <person name="Anthony Kamau A."/>
            <person name="Kamanda Ngugi D."/>
            <person name="Goker M."/>
            <person name="Klenk H.P."/>
            <person name="Bajic V."/>
            <person name="Stingl U."/>
        </authorList>
    </citation>
    <scope>NUCLEOTIDE SEQUENCE [LARGE SCALE GENOMIC DNA]</scope>
    <source>
        <strain evidence="4">SCGC-AAA259I09</strain>
    </source>
</reference>
<dbReference type="InterPro" id="IPR017871">
    <property type="entry name" value="ABC_transporter-like_CS"/>
</dbReference>
<dbReference type="EMBL" id="LHXR01000035">
    <property type="protein sequence ID" value="KXA97310.1"/>
    <property type="molecule type" value="Genomic_DNA"/>
</dbReference>
<dbReference type="InterPro" id="IPR003593">
    <property type="entry name" value="AAA+_ATPase"/>
</dbReference>
<dbReference type="GO" id="GO:0005524">
    <property type="term" value="F:ATP binding"/>
    <property type="evidence" value="ECO:0007669"/>
    <property type="project" value="UniProtKB-KW"/>
</dbReference>
<dbReference type="InterPro" id="IPR050107">
    <property type="entry name" value="ABC_carbohydrate_import_ATPase"/>
</dbReference>
<feature type="domain" description="ABC transporter" evidence="3">
    <location>
        <begin position="9"/>
        <end position="242"/>
    </location>
</feature>
<gene>
    <name evidence="4" type="ORF">AKJ37_03255</name>
</gene>
<keyword evidence="2" id="KW-0067">ATP-binding</keyword>